<evidence type="ECO:0000313" key="2">
    <source>
        <dbReference type="Proteomes" id="UP001350748"/>
    </source>
</evidence>
<organism evidence="1 2">
    <name type="scientific">Methylocystis borbori</name>
    <dbReference type="NCBI Taxonomy" id="3118750"/>
    <lineage>
        <taxon>Bacteria</taxon>
        <taxon>Pseudomonadati</taxon>
        <taxon>Pseudomonadota</taxon>
        <taxon>Alphaproteobacteria</taxon>
        <taxon>Hyphomicrobiales</taxon>
        <taxon>Methylocystaceae</taxon>
        <taxon>Methylocystis</taxon>
    </lineage>
</organism>
<keyword evidence="2" id="KW-1185">Reference proteome</keyword>
<accession>A0ABU7XGG6</accession>
<dbReference type="RefSeq" id="WP_332081276.1">
    <property type="nucleotide sequence ID" value="NZ_JAZHYN010000015.1"/>
</dbReference>
<sequence>MTRSLIGMAIQTLRLSAKKTLWARLLFQPSLDKNRVMTLAHFHVIDRAEAVRFMGAARNGISHVSVAPSFKALKAFRPRGRDCR</sequence>
<proteinExistence type="predicted"/>
<dbReference type="Proteomes" id="UP001350748">
    <property type="component" value="Unassembled WGS sequence"/>
</dbReference>
<reference evidence="1 2" key="1">
    <citation type="submission" date="2024-02" db="EMBL/GenBank/DDBJ databases">
        <authorList>
            <person name="Grouzdev D."/>
        </authorList>
    </citation>
    <scope>NUCLEOTIDE SEQUENCE [LARGE SCALE GENOMIC DNA]</scope>
    <source>
        <strain evidence="1 2">9N</strain>
    </source>
</reference>
<protein>
    <submittedName>
        <fullName evidence="1">Uncharacterized protein</fullName>
    </submittedName>
</protein>
<gene>
    <name evidence="1" type="ORF">V3H18_07030</name>
</gene>
<name>A0ABU7XGG6_9HYPH</name>
<dbReference type="EMBL" id="JAZHYN010000015">
    <property type="protein sequence ID" value="MEF3366290.1"/>
    <property type="molecule type" value="Genomic_DNA"/>
</dbReference>
<comment type="caution">
    <text evidence="1">The sequence shown here is derived from an EMBL/GenBank/DDBJ whole genome shotgun (WGS) entry which is preliminary data.</text>
</comment>
<evidence type="ECO:0000313" key="1">
    <source>
        <dbReference type="EMBL" id="MEF3366290.1"/>
    </source>
</evidence>